<organism evidence="5 6">
    <name type="scientific">Actinomadura geliboluensis</name>
    <dbReference type="NCBI Taxonomy" id="882440"/>
    <lineage>
        <taxon>Bacteria</taxon>
        <taxon>Bacillati</taxon>
        <taxon>Actinomycetota</taxon>
        <taxon>Actinomycetes</taxon>
        <taxon>Streptosporangiales</taxon>
        <taxon>Thermomonosporaceae</taxon>
        <taxon>Actinomadura</taxon>
    </lineage>
</organism>
<proteinExistence type="predicted"/>
<sequence length="480" mass="51238">MEGAMDDVVIVGAGPTGLMAACELALAGVSCVVVDKRGGESGVTRAFGLHARALELLDARGMGDELVALGNPLRTVYPAYASRVDFGRLDTRYPMLLIVPQNGTEKVLRRRAAELGVEVRRGAEVTGLAQDAESVRLTLADGTALDARYVIGADGAHSTVRGLVGVGFAGAAYSLPMLLADVRVPGSEPPPITQVGPQGVVVTLPFGDGWYRVGAWLREDREDADFDRIRTAFRQIAGTDYGMSEPRWFSRFAAERRQARDYRAGRVFLAGDAAHVNSPIGGQGMNTGIQDAANLGWKLAADLRGWAPPGLLGTYHAERHPVGSAVLAMTDHLTGLVLSGSRVRLAANRRIMAALLRTGAGRRRILGRLSGLEFAYPPGGPGAHPLAGRRAPDRRTDVGRLYEVLRAGRFVLLSDEAVPVHWRDRVRQARPEDATGPAATLVRPDGYVAWAGDRAGVEAALVEWCGPADRTDLEGHRATA</sequence>
<evidence type="ECO:0000313" key="5">
    <source>
        <dbReference type="EMBL" id="TMR35616.1"/>
    </source>
</evidence>
<keyword evidence="2" id="KW-0285">Flavoprotein</keyword>
<dbReference type="Pfam" id="PF01494">
    <property type="entry name" value="FAD_binding_3"/>
    <property type="match status" value="1"/>
</dbReference>
<evidence type="ECO:0000256" key="1">
    <source>
        <dbReference type="ARBA" id="ARBA00001974"/>
    </source>
</evidence>
<evidence type="ECO:0000256" key="2">
    <source>
        <dbReference type="ARBA" id="ARBA00022630"/>
    </source>
</evidence>
<keyword evidence="6" id="KW-1185">Reference proteome</keyword>
<dbReference type="SUPFAM" id="SSF51905">
    <property type="entry name" value="FAD/NAD(P)-binding domain"/>
    <property type="match status" value="1"/>
</dbReference>
<dbReference type="AlphaFoldDB" id="A0A5S4GRN0"/>
<evidence type="ECO:0000313" key="6">
    <source>
        <dbReference type="Proteomes" id="UP000305238"/>
    </source>
</evidence>
<dbReference type="InterPro" id="IPR002938">
    <property type="entry name" value="FAD-bd"/>
</dbReference>
<dbReference type="EMBL" id="VCKZ01000172">
    <property type="protein sequence ID" value="TMR35616.1"/>
    <property type="molecule type" value="Genomic_DNA"/>
</dbReference>
<name>A0A5S4GRN0_9ACTN</name>
<reference evidence="5 6" key="1">
    <citation type="submission" date="2019-05" db="EMBL/GenBank/DDBJ databases">
        <title>Draft genome sequence of Actinomadura geliboluensis A8036.</title>
        <authorList>
            <person name="Saricaoglu S."/>
            <person name="Isik K."/>
        </authorList>
    </citation>
    <scope>NUCLEOTIDE SEQUENCE [LARGE SCALE GENOMIC DNA]</scope>
    <source>
        <strain evidence="5 6">A8036</strain>
    </source>
</reference>
<dbReference type="OrthoDB" id="8670884at2"/>
<comment type="caution">
    <text evidence="5">The sequence shown here is derived from an EMBL/GenBank/DDBJ whole genome shotgun (WGS) entry which is preliminary data.</text>
</comment>
<gene>
    <name evidence="5" type="ORF">ETD96_22580</name>
</gene>
<dbReference type="InterPro" id="IPR036188">
    <property type="entry name" value="FAD/NAD-bd_sf"/>
</dbReference>
<keyword evidence="3" id="KW-0274">FAD</keyword>
<dbReference type="InterPro" id="IPR050641">
    <property type="entry name" value="RIFMO-like"/>
</dbReference>
<dbReference type="GO" id="GO:0071949">
    <property type="term" value="F:FAD binding"/>
    <property type="evidence" value="ECO:0007669"/>
    <property type="project" value="InterPro"/>
</dbReference>
<dbReference type="Gene3D" id="3.40.30.120">
    <property type="match status" value="1"/>
</dbReference>
<evidence type="ECO:0000259" key="4">
    <source>
        <dbReference type="Pfam" id="PF01494"/>
    </source>
</evidence>
<feature type="domain" description="FAD-binding" evidence="4">
    <location>
        <begin position="7"/>
        <end position="328"/>
    </location>
</feature>
<dbReference type="Gene3D" id="3.50.50.60">
    <property type="entry name" value="FAD/NAD(P)-binding domain"/>
    <property type="match status" value="1"/>
</dbReference>
<comment type="cofactor">
    <cofactor evidence="1">
        <name>FAD</name>
        <dbReference type="ChEBI" id="CHEBI:57692"/>
    </cofactor>
</comment>
<dbReference type="Pfam" id="PF21274">
    <property type="entry name" value="Rng_hyd_C"/>
    <property type="match status" value="1"/>
</dbReference>
<dbReference type="PRINTS" id="PR00420">
    <property type="entry name" value="RNGMNOXGNASE"/>
</dbReference>
<accession>A0A5S4GRN0</accession>
<dbReference type="Proteomes" id="UP000305238">
    <property type="component" value="Unassembled WGS sequence"/>
</dbReference>
<protein>
    <submittedName>
        <fullName evidence="5">FAD-binding protein</fullName>
    </submittedName>
</protein>
<dbReference type="PANTHER" id="PTHR43004">
    <property type="entry name" value="TRK SYSTEM POTASSIUM UPTAKE PROTEIN"/>
    <property type="match status" value="1"/>
</dbReference>
<dbReference type="Gene3D" id="3.30.70.2450">
    <property type="match status" value="1"/>
</dbReference>
<evidence type="ECO:0000256" key="3">
    <source>
        <dbReference type="ARBA" id="ARBA00022827"/>
    </source>
</evidence>
<dbReference type="GO" id="GO:0016709">
    <property type="term" value="F:oxidoreductase activity, acting on paired donors, with incorporation or reduction of molecular oxygen, NAD(P)H as one donor, and incorporation of one atom of oxygen"/>
    <property type="evidence" value="ECO:0007669"/>
    <property type="project" value="UniProtKB-ARBA"/>
</dbReference>
<dbReference type="PANTHER" id="PTHR43004:SF19">
    <property type="entry name" value="BINDING MONOOXYGENASE, PUTATIVE (JCVI)-RELATED"/>
    <property type="match status" value="1"/>
</dbReference>